<dbReference type="EMBL" id="MU004190">
    <property type="protein sequence ID" value="KAF2494964.1"/>
    <property type="molecule type" value="Genomic_DNA"/>
</dbReference>
<keyword evidence="3" id="KW-1185">Reference proteome</keyword>
<evidence type="ECO:0000313" key="3">
    <source>
        <dbReference type="Proteomes" id="UP000799750"/>
    </source>
</evidence>
<reference evidence="2" key="1">
    <citation type="journal article" date="2020" name="Stud. Mycol.">
        <title>101 Dothideomycetes genomes: a test case for predicting lifestyles and emergence of pathogens.</title>
        <authorList>
            <person name="Haridas S."/>
            <person name="Albert R."/>
            <person name="Binder M."/>
            <person name="Bloem J."/>
            <person name="Labutti K."/>
            <person name="Salamov A."/>
            <person name="Andreopoulos B."/>
            <person name="Baker S."/>
            <person name="Barry K."/>
            <person name="Bills G."/>
            <person name="Bluhm B."/>
            <person name="Cannon C."/>
            <person name="Castanera R."/>
            <person name="Culley D."/>
            <person name="Daum C."/>
            <person name="Ezra D."/>
            <person name="Gonzalez J."/>
            <person name="Henrissat B."/>
            <person name="Kuo A."/>
            <person name="Liang C."/>
            <person name="Lipzen A."/>
            <person name="Lutzoni F."/>
            <person name="Magnuson J."/>
            <person name="Mondo S."/>
            <person name="Nolan M."/>
            <person name="Ohm R."/>
            <person name="Pangilinan J."/>
            <person name="Park H.-J."/>
            <person name="Ramirez L."/>
            <person name="Alfaro M."/>
            <person name="Sun H."/>
            <person name="Tritt A."/>
            <person name="Yoshinaga Y."/>
            <person name="Zwiers L.-H."/>
            <person name="Turgeon B."/>
            <person name="Goodwin S."/>
            <person name="Spatafora J."/>
            <person name="Crous P."/>
            <person name="Grigoriev I."/>
        </authorList>
    </citation>
    <scope>NUCLEOTIDE SEQUENCE</scope>
    <source>
        <strain evidence="2">CBS 269.34</strain>
    </source>
</reference>
<accession>A0A6A6QS47</accession>
<name>A0A6A6QS47_9PEZI</name>
<feature type="region of interest" description="Disordered" evidence="1">
    <location>
        <begin position="95"/>
        <end position="117"/>
    </location>
</feature>
<gene>
    <name evidence="2" type="ORF">BU16DRAFT_51520</name>
</gene>
<evidence type="ECO:0000256" key="1">
    <source>
        <dbReference type="SAM" id="MobiDB-lite"/>
    </source>
</evidence>
<evidence type="ECO:0000313" key="2">
    <source>
        <dbReference type="EMBL" id="KAF2494964.1"/>
    </source>
</evidence>
<protein>
    <submittedName>
        <fullName evidence="2">Uncharacterized protein</fullName>
    </submittedName>
</protein>
<proteinExistence type="predicted"/>
<organism evidence="2 3">
    <name type="scientific">Lophium mytilinum</name>
    <dbReference type="NCBI Taxonomy" id="390894"/>
    <lineage>
        <taxon>Eukaryota</taxon>
        <taxon>Fungi</taxon>
        <taxon>Dikarya</taxon>
        <taxon>Ascomycota</taxon>
        <taxon>Pezizomycotina</taxon>
        <taxon>Dothideomycetes</taxon>
        <taxon>Pleosporomycetidae</taxon>
        <taxon>Mytilinidiales</taxon>
        <taxon>Mytilinidiaceae</taxon>
        <taxon>Lophium</taxon>
    </lineage>
</organism>
<dbReference type="AlphaFoldDB" id="A0A6A6QS47"/>
<dbReference type="Proteomes" id="UP000799750">
    <property type="component" value="Unassembled WGS sequence"/>
</dbReference>
<sequence>MMPSSIATSSACCDMTLLSTRRRRGRTRQPDASAPRVSAFGRKRHGDWRDEEAVPLAEDDGDTGLVLRRLWRAWLTDDSCRWWLDDSGTGLGEPGLGARDLALPPPSTFGKKEGEEARLGTSRKRQLNWSIYDVSSPHPTLAGLAYRHVTLPRSGKLSPNIGALWRWLRHTSHVSSSYTNRANYFSEPQRPFLPFLPRESRWRQARWANVSVYIYIQG</sequence>
<dbReference type="OrthoDB" id="10499129at2759"/>